<reference evidence="1 2" key="2">
    <citation type="journal article" date="2013" name="Plant Cell Physiol.">
        <title>Rice Annotation Project Database (RAP-DB): an integrative and interactive database for rice genomics.</title>
        <authorList>
            <person name="Sakai H."/>
            <person name="Lee S.S."/>
            <person name="Tanaka T."/>
            <person name="Numa H."/>
            <person name="Kim J."/>
            <person name="Kawahara Y."/>
            <person name="Wakimoto H."/>
            <person name="Yang C.C."/>
            <person name="Iwamoto M."/>
            <person name="Abe T."/>
            <person name="Yamada Y."/>
            <person name="Muto A."/>
            <person name="Inokuchi H."/>
            <person name="Ikemura T."/>
            <person name="Matsumoto T."/>
            <person name="Sasaki T."/>
            <person name="Itoh T."/>
        </authorList>
    </citation>
    <scope>NUCLEOTIDE SEQUENCE [LARGE SCALE GENOMIC DNA]</scope>
    <source>
        <strain evidence="2">cv. Nipponbare</strain>
    </source>
</reference>
<evidence type="ECO:0000313" key="1">
    <source>
        <dbReference type="EMBL" id="BAS82268.1"/>
    </source>
</evidence>
<dbReference type="Proteomes" id="UP000059680">
    <property type="component" value="Chromosome 3"/>
</dbReference>
<dbReference type="AlphaFoldDB" id="A0A0P0VT35"/>
<gene>
    <name evidence="1" type="ordered locus">Os03g0145751</name>
    <name evidence="1" type="ORF">OSNPB_030145751</name>
</gene>
<sequence length="137" mass="15156">MGRRGSSTRAFHIASSSSWPCPVGSIRSSGVSGVVHHLDSGGAQHKRKRKLLPWLPLGKLRARRFPSLLPEKQRGAPLAPLRIVVVKLRVAPLLKDCVEDMVRFLRLSLDRRAGEHPALGRLRGYAAAVVPGFLWRE</sequence>
<dbReference type="EMBL" id="AP014959">
    <property type="protein sequence ID" value="BAS82268.1"/>
    <property type="molecule type" value="Genomic_DNA"/>
</dbReference>
<protein>
    <submittedName>
        <fullName evidence="1">Os03g0145751 protein</fullName>
    </submittedName>
</protein>
<dbReference type="InParanoid" id="A0A0P0VT35"/>
<proteinExistence type="predicted"/>
<keyword evidence="2" id="KW-1185">Reference proteome</keyword>
<accession>A0A0P0VT35</accession>
<evidence type="ECO:0000313" key="2">
    <source>
        <dbReference type="Proteomes" id="UP000059680"/>
    </source>
</evidence>
<reference evidence="1 2" key="3">
    <citation type="journal article" date="2013" name="Rice">
        <title>Improvement of the Oryza sativa Nipponbare reference genome using next generation sequence and optical map data.</title>
        <authorList>
            <person name="Kawahara Y."/>
            <person name="de la Bastide M."/>
            <person name="Hamilton J.P."/>
            <person name="Kanamori H."/>
            <person name="McCombie W.R."/>
            <person name="Ouyang S."/>
            <person name="Schwartz D.C."/>
            <person name="Tanaka T."/>
            <person name="Wu J."/>
            <person name="Zhou S."/>
            <person name="Childs K.L."/>
            <person name="Davidson R.M."/>
            <person name="Lin H."/>
            <person name="Quesada-Ocampo L."/>
            <person name="Vaillancourt B."/>
            <person name="Sakai H."/>
            <person name="Lee S.S."/>
            <person name="Kim J."/>
            <person name="Numa H."/>
            <person name="Itoh T."/>
            <person name="Buell C.R."/>
            <person name="Matsumoto T."/>
        </authorList>
    </citation>
    <scope>NUCLEOTIDE SEQUENCE [LARGE SCALE GENOMIC DNA]</scope>
    <source>
        <strain evidence="2">cv. Nipponbare</strain>
    </source>
</reference>
<dbReference type="Gramene" id="Os03t0145751-00">
    <property type="protein sequence ID" value="Os03t0145751-00"/>
    <property type="gene ID" value="Os03g0145751"/>
</dbReference>
<dbReference type="PaxDb" id="39947-A0A0P0VT35"/>
<organism evidence="1 2">
    <name type="scientific">Oryza sativa subsp. japonica</name>
    <name type="common">Rice</name>
    <dbReference type="NCBI Taxonomy" id="39947"/>
    <lineage>
        <taxon>Eukaryota</taxon>
        <taxon>Viridiplantae</taxon>
        <taxon>Streptophyta</taxon>
        <taxon>Embryophyta</taxon>
        <taxon>Tracheophyta</taxon>
        <taxon>Spermatophyta</taxon>
        <taxon>Magnoliopsida</taxon>
        <taxon>Liliopsida</taxon>
        <taxon>Poales</taxon>
        <taxon>Poaceae</taxon>
        <taxon>BOP clade</taxon>
        <taxon>Oryzoideae</taxon>
        <taxon>Oryzeae</taxon>
        <taxon>Oryzinae</taxon>
        <taxon>Oryza</taxon>
        <taxon>Oryza sativa</taxon>
    </lineage>
</organism>
<name>A0A0P0VT35_ORYSJ</name>
<reference evidence="2" key="1">
    <citation type="journal article" date="2005" name="Nature">
        <title>The map-based sequence of the rice genome.</title>
        <authorList>
            <consortium name="International rice genome sequencing project (IRGSP)"/>
            <person name="Matsumoto T."/>
            <person name="Wu J."/>
            <person name="Kanamori H."/>
            <person name="Katayose Y."/>
            <person name="Fujisawa M."/>
            <person name="Namiki N."/>
            <person name="Mizuno H."/>
            <person name="Yamamoto K."/>
            <person name="Antonio B.A."/>
            <person name="Baba T."/>
            <person name="Sakata K."/>
            <person name="Nagamura Y."/>
            <person name="Aoki H."/>
            <person name="Arikawa K."/>
            <person name="Arita K."/>
            <person name="Bito T."/>
            <person name="Chiden Y."/>
            <person name="Fujitsuka N."/>
            <person name="Fukunaka R."/>
            <person name="Hamada M."/>
            <person name="Harada C."/>
            <person name="Hayashi A."/>
            <person name="Hijishita S."/>
            <person name="Honda M."/>
            <person name="Hosokawa S."/>
            <person name="Ichikawa Y."/>
            <person name="Idonuma A."/>
            <person name="Iijima M."/>
            <person name="Ikeda M."/>
            <person name="Ikeno M."/>
            <person name="Ito K."/>
            <person name="Ito S."/>
            <person name="Ito T."/>
            <person name="Ito Y."/>
            <person name="Ito Y."/>
            <person name="Iwabuchi A."/>
            <person name="Kamiya K."/>
            <person name="Karasawa W."/>
            <person name="Kurita K."/>
            <person name="Katagiri S."/>
            <person name="Kikuta A."/>
            <person name="Kobayashi H."/>
            <person name="Kobayashi N."/>
            <person name="Machita K."/>
            <person name="Maehara T."/>
            <person name="Masukawa M."/>
            <person name="Mizubayashi T."/>
            <person name="Mukai Y."/>
            <person name="Nagasaki H."/>
            <person name="Nagata Y."/>
            <person name="Naito S."/>
            <person name="Nakashima M."/>
            <person name="Nakama Y."/>
            <person name="Nakamichi Y."/>
            <person name="Nakamura M."/>
            <person name="Meguro A."/>
            <person name="Negishi M."/>
            <person name="Ohta I."/>
            <person name="Ohta T."/>
            <person name="Okamoto M."/>
            <person name="Ono N."/>
            <person name="Saji S."/>
            <person name="Sakaguchi M."/>
            <person name="Sakai K."/>
            <person name="Shibata M."/>
            <person name="Shimokawa T."/>
            <person name="Song J."/>
            <person name="Takazaki Y."/>
            <person name="Terasawa K."/>
            <person name="Tsugane M."/>
            <person name="Tsuji K."/>
            <person name="Ueda S."/>
            <person name="Waki K."/>
            <person name="Yamagata H."/>
            <person name="Yamamoto M."/>
            <person name="Yamamoto S."/>
            <person name="Yamane H."/>
            <person name="Yoshiki S."/>
            <person name="Yoshihara R."/>
            <person name="Yukawa K."/>
            <person name="Zhong H."/>
            <person name="Yano M."/>
            <person name="Yuan Q."/>
            <person name="Ouyang S."/>
            <person name="Liu J."/>
            <person name="Jones K.M."/>
            <person name="Gansberger K."/>
            <person name="Moffat K."/>
            <person name="Hill J."/>
            <person name="Bera J."/>
            <person name="Fadrosh D."/>
            <person name="Jin S."/>
            <person name="Johri S."/>
            <person name="Kim M."/>
            <person name="Overton L."/>
            <person name="Reardon M."/>
            <person name="Tsitrin T."/>
            <person name="Vuong H."/>
            <person name="Weaver B."/>
            <person name="Ciecko A."/>
            <person name="Tallon L."/>
            <person name="Jackson J."/>
            <person name="Pai G."/>
            <person name="Aken S.V."/>
            <person name="Utterback T."/>
            <person name="Reidmuller S."/>
            <person name="Feldblyum T."/>
            <person name="Hsiao J."/>
            <person name="Zismann V."/>
            <person name="Iobst S."/>
            <person name="de Vazeille A.R."/>
            <person name="Buell C.R."/>
            <person name="Ying K."/>
            <person name="Li Y."/>
            <person name="Lu T."/>
            <person name="Huang Y."/>
            <person name="Zhao Q."/>
            <person name="Feng Q."/>
            <person name="Zhang L."/>
            <person name="Zhu J."/>
            <person name="Weng Q."/>
            <person name="Mu J."/>
            <person name="Lu Y."/>
            <person name="Fan D."/>
            <person name="Liu Y."/>
            <person name="Guan J."/>
            <person name="Zhang Y."/>
            <person name="Yu S."/>
            <person name="Liu X."/>
            <person name="Zhang Y."/>
            <person name="Hong G."/>
            <person name="Han B."/>
            <person name="Choisne N."/>
            <person name="Demange N."/>
            <person name="Orjeda G."/>
            <person name="Samain S."/>
            <person name="Cattolico L."/>
            <person name="Pelletier E."/>
            <person name="Couloux A."/>
            <person name="Segurens B."/>
            <person name="Wincker P."/>
            <person name="D'Hont A."/>
            <person name="Scarpelli C."/>
            <person name="Weissenbach J."/>
            <person name="Salanoubat M."/>
            <person name="Quetier F."/>
            <person name="Yu Y."/>
            <person name="Kim H.R."/>
            <person name="Rambo T."/>
            <person name="Currie J."/>
            <person name="Collura K."/>
            <person name="Luo M."/>
            <person name="Yang T."/>
            <person name="Ammiraju J.S.S."/>
            <person name="Engler F."/>
            <person name="Soderlund C."/>
            <person name="Wing R.A."/>
            <person name="Palmer L.E."/>
            <person name="de la Bastide M."/>
            <person name="Spiegel L."/>
            <person name="Nascimento L."/>
            <person name="Zutavern T."/>
            <person name="O'Shaughnessy A."/>
            <person name="Dike S."/>
            <person name="Dedhia N."/>
            <person name="Preston R."/>
            <person name="Balija V."/>
            <person name="McCombie W.R."/>
            <person name="Chow T."/>
            <person name="Chen H."/>
            <person name="Chung M."/>
            <person name="Chen C."/>
            <person name="Shaw J."/>
            <person name="Wu H."/>
            <person name="Hsiao K."/>
            <person name="Chao Y."/>
            <person name="Chu M."/>
            <person name="Cheng C."/>
            <person name="Hour A."/>
            <person name="Lee P."/>
            <person name="Lin S."/>
            <person name="Lin Y."/>
            <person name="Liou J."/>
            <person name="Liu S."/>
            <person name="Hsing Y."/>
            <person name="Raghuvanshi S."/>
            <person name="Mohanty A."/>
            <person name="Bharti A.K."/>
            <person name="Gaur A."/>
            <person name="Gupta V."/>
            <person name="Kumar D."/>
            <person name="Ravi V."/>
            <person name="Vij S."/>
            <person name="Kapur A."/>
            <person name="Khurana P."/>
            <person name="Khurana P."/>
            <person name="Khurana J.P."/>
            <person name="Tyagi A.K."/>
            <person name="Gaikwad K."/>
            <person name="Singh A."/>
            <person name="Dalal V."/>
            <person name="Srivastava S."/>
            <person name="Dixit A."/>
            <person name="Pal A.K."/>
            <person name="Ghazi I.A."/>
            <person name="Yadav M."/>
            <person name="Pandit A."/>
            <person name="Bhargava A."/>
            <person name="Sureshbabu K."/>
            <person name="Batra K."/>
            <person name="Sharma T.R."/>
            <person name="Mohapatra T."/>
            <person name="Singh N.K."/>
            <person name="Messing J."/>
            <person name="Nelson A.B."/>
            <person name="Fuks G."/>
            <person name="Kavchok S."/>
            <person name="Keizer G."/>
            <person name="Linton E."/>
            <person name="Llaca V."/>
            <person name="Song R."/>
            <person name="Tanyolac B."/>
            <person name="Young S."/>
            <person name="Ho-Il K."/>
            <person name="Hahn J.H."/>
            <person name="Sangsakoo G."/>
            <person name="Vanavichit A."/>
            <person name="de Mattos Luiz.A.T."/>
            <person name="Zimmer P.D."/>
            <person name="Malone G."/>
            <person name="Dellagostin O."/>
            <person name="de Oliveira A.C."/>
            <person name="Bevan M."/>
            <person name="Bancroft I."/>
            <person name="Minx P."/>
            <person name="Cordum H."/>
            <person name="Wilson R."/>
            <person name="Cheng Z."/>
            <person name="Jin W."/>
            <person name="Jiang J."/>
            <person name="Leong S.A."/>
            <person name="Iwama H."/>
            <person name="Gojobori T."/>
            <person name="Itoh T."/>
            <person name="Niimura Y."/>
            <person name="Fujii Y."/>
            <person name="Habara T."/>
            <person name="Sakai H."/>
            <person name="Sato Y."/>
            <person name="Wilson G."/>
            <person name="Kumar K."/>
            <person name="McCouch S."/>
            <person name="Juretic N."/>
            <person name="Hoen D."/>
            <person name="Wright S."/>
            <person name="Bruskiewich R."/>
            <person name="Bureau T."/>
            <person name="Miyao A."/>
            <person name="Hirochika H."/>
            <person name="Nishikawa T."/>
            <person name="Kadowaki K."/>
            <person name="Sugiura M."/>
            <person name="Burr B."/>
            <person name="Sasaki T."/>
        </authorList>
    </citation>
    <scope>NUCLEOTIDE SEQUENCE [LARGE SCALE GENOMIC DNA]</scope>
    <source>
        <strain evidence="2">cv. Nipponbare</strain>
    </source>
</reference>